<reference evidence="1" key="2">
    <citation type="submission" date="2020-01" db="EMBL/GenBank/DDBJ databases">
        <authorList>
            <person name="Algora L."/>
            <person name="Schniete J.K."/>
            <person name="MacFadyen A."/>
            <person name="Hoskisson P.A."/>
            <person name="Hunter I.S."/>
            <person name="Herron P.R."/>
        </authorList>
    </citation>
    <scope>NUCLEOTIDE SEQUENCE</scope>
    <source>
        <strain evidence="1">ATCC 10970</strain>
    </source>
</reference>
<dbReference type="Proteomes" id="UP000011074">
    <property type="component" value="Chromosome"/>
</dbReference>
<proteinExistence type="predicted"/>
<accession>A0A8A1UET1</accession>
<gene>
    <name evidence="1" type="ORF">SRIM_002450</name>
</gene>
<sequence>MDELINYEDAGRGCLVCPDFIQPPCRSDVEAVAHLSQHSPEELAFAMLKENASVQHFLTVIDQPGGTRTERHAEELLGEVEDIADHCPARPSTDKPAPTRPK</sequence>
<protein>
    <submittedName>
        <fullName evidence="1">Uncharacterized protein</fullName>
    </submittedName>
</protein>
<reference evidence="1" key="1">
    <citation type="submission" date="2012-12" db="EMBL/GenBank/DDBJ databases">
        <authorList>
            <person name="Pethick F.E."/>
            <person name="MacFadyen A.C."/>
            <person name="Tang Z."/>
            <person name="Sangal V."/>
            <person name="Tze-Tze L."/>
            <person name="Chu J."/>
            <person name="Guo M."/>
            <person name="Kirby R."/>
            <person name="Hoskisson P.A."/>
            <person name="Herron P.R."/>
            <person name="Hunter I.S."/>
        </authorList>
    </citation>
    <scope>NUCLEOTIDE SEQUENCE</scope>
    <source>
        <strain evidence="1">ATCC 10970</strain>
    </source>
</reference>
<dbReference type="EMBL" id="CP048261">
    <property type="protein sequence ID" value="QST79176.1"/>
    <property type="molecule type" value="Genomic_DNA"/>
</dbReference>
<dbReference type="AlphaFoldDB" id="A0A8A1UET1"/>
<reference evidence="1" key="3">
    <citation type="journal article" date="2021" name="bioRxiv">
        <title>Bilateral symmetry of linear streptomycete chromosomes.</title>
        <authorList>
            <person name="Algora-Gallardo L."/>
            <person name="Schniete J.K."/>
            <person name="Mark D.R."/>
            <person name="Hunter I.S."/>
            <person name="Herron P.R."/>
        </authorList>
    </citation>
    <scope>NUCLEOTIDE SEQUENCE</scope>
    <source>
        <strain evidence="1">ATCC 10970</strain>
    </source>
</reference>
<organism evidence="1 2">
    <name type="scientific">Streptomyces rimosus subsp. rimosus (strain ATCC 10970 / DSM 40260 / JCM 4667 / NRRL 2234)</name>
    <dbReference type="NCBI Taxonomy" id="1265868"/>
    <lineage>
        <taxon>Bacteria</taxon>
        <taxon>Bacillati</taxon>
        <taxon>Actinomycetota</taxon>
        <taxon>Actinomycetes</taxon>
        <taxon>Kitasatosporales</taxon>
        <taxon>Streptomycetaceae</taxon>
        <taxon>Streptomyces</taxon>
    </lineage>
</organism>
<name>A0A8A1UET1_STRR1</name>
<dbReference type="GeneID" id="66852749"/>
<evidence type="ECO:0000313" key="2">
    <source>
        <dbReference type="Proteomes" id="UP000011074"/>
    </source>
</evidence>
<dbReference type="RefSeq" id="WP_051738650.1">
    <property type="nucleotide sequence ID" value="NZ_CP048261.1"/>
</dbReference>
<evidence type="ECO:0000313" key="1">
    <source>
        <dbReference type="EMBL" id="QST79176.1"/>
    </source>
</evidence>